<dbReference type="Pfam" id="PF02624">
    <property type="entry name" value="YcaO"/>
    <property type="match status" value="1"/>
</dbReference>
<dbReference type="KEGG" id="sbh:SBI_00480"/>
<dbReference type="STRING" id="749414.SBI_00480"/>
<feature type="domain" description="YcaO" evidence="2">
    <location>
        <begin position="1"/>
        <end position="281"/>
    </location>
</feature>
<gene>
    <name evidence="3" type="ordered locus">SBI_00480</name>
</gene>
<evidence type="ECO:0000259" key="2">
    <source>
        <dbReference type="PROSITE" id="PS51664"/>
    </source>
</evidence>
<sequence length="316" mass="33420">MRREWTHHPFATSTNGLASGNSTAEAALHALYEVIERDAVARLTTLPRAERPRLDLPSVDDPDCAELLDRFGAAGVSVTAFDATWPPGEGGTGVPCYHVSVWSPDLPVVVPGSGCHGAPEVALARALTEAAQGRLTVISGSRDDLSDRLYALQADPAKGAPRLAPSLRTVPLRPRETGHDLAEESRTVAAGVTTLTGTEPVLVEPGRPAGDARVCGGPGPRLLLGPRRTARRPDAGTAARDPGLGVRPADRGPGPAAQPRAEPARLSRLPGLLRPAAHLLHGALGHRSVRQRDPVLPLARLKTVEPFALRERELQR</sequence>
<name>D7C0B0_STRBB</name>
<dbReference type="AlphaFoldDB" id="D7C0B0"/>
<proteinExistence type="predicted"/>
<evidence type="ECO:0000313" key="3">
    <source>
        <dbReference type="EMBL" id="ADI03601.1"/>
    </source>
</evidence>
<accession>D7C0B0</accession>
<protein>
    <submittedName>
        <fullName evidence="3">YcaO protein</fullName>
    </submittedName>
</protein>
<dbReference type="eggNOG" id="COG1944">
    <property type="taxonomic scope" value="Bacteria"/>
</dbReference>
<dbReference type="InterPro" id="IPR003776">
    <property type="entry name" value="YcaO-like_dom"/>
</dbReference>
<keyword evidence="4" id="KW-1185">Reference proteome</keyword>
<dbReference type="PROSITE" id="PS51664">
    <property type="entry name" value="YCAO"/>
    <property type="match status" value="1"/>
</dbReference>
<dbReference type="EMBL" id="CP002047">
    <property type="protein sequence ID" value="ADI03601.1"/>
    <property type="molecule type" value="Genomic_DNA"/>
</dbReference>
<evidence type="ECO:0000256" key="1">
    <source>
        <dbReference type="SAM" id="MobiDB-lite"/>
    </source>
</evidence>
<dbReference type="PANTHER" id="PTHR37809:SF1">
    <property type="entry name" value="RIBOSOMAL PROTEIN S12 METHYLTHIOTRANSFERASE ACCESSORY FACTOR YCAO"/>
    <property type="match status" value="1"/>
</dbReference>
<organism evidence="3 4">
    <name type="scientific">Streptomyces bingchenggensis (strain BCW-1)</name>
    <dbReference type="NCBI Taxonomy" id="749414"/>
    <lineage>
        <taxon>Bacteria</taxon>
        <taxon>Bacillati</taxon>
        <taxon>Actinomycetota</taxon>
        <taxon>Actinomycetes</taxon>
        <taxon>Kitasatosporales</taxon>
        <taxon>Streptomycetaceae</taxon>
        <taxon>Streptomyces</taxon>
    </lineage>
</organism>
<dbReference type="PANTHER" id="PTHR37809">
    <property type="entry name" value="RIBOSOMAL PROTEIN S12 METHYLTHIOTRANSFERASE ACCESSORY FACTOR YCAO"/>
    <property type="match status" value="1"/>
</dbReference>
<dbReference type="Gene3D" id="3.30.160.660">
    <property type="match status" value="1"/>
</dbReference>
<reference evidence="3 4" key="1">
    <citation type="journal article" date="2010" name="J. Bacteriol.">
        <title>Genome sequence of the milbemycin-producing bacterium Streptomyces bingchenggensis.</title>
        <authorList>
            <person name="Wang X.J."/>
            <person name="Yan Y.J."/>
            <person name="Zhang B."/>
            <person name="An J."/>
            <person name="Wang J.J."/>
            <person name="Tian J."/>
            <person name="Jiang L."/>
            <person name="Chen Y.H."/>
            <person name="Huang S.X."/>
            <person name="Yin M."/>
            <person name="Zhang J."/>
            <person name="Gao A.L."/>
            <person name="Liu C.X."/>
            <person name="Zhu Z.X."/>
            <person name="Xiang W.S."/>
        </authorList>
    </citation>
    <scope>NUCLEOTIDE SEQUENCE [LARGE SCALE GENOMIC DNA]</scope>
    <source>
        <strain evidence="3 4">BCW-1</strain>
    </source>
</reference>
<feature type="region of interest" description="Disordered" evidence="1">
    <location>
        <begin position="205"/>
        <end position="263"/>
    </location>
</feature>
<dbReference type="NCBIfam" id="TIGR00702">
    <property type="entry name" value="YcaO-type kinase domain"/>
    <property type="match status" value="1"/>
</dbReference>
<evidence type="ECO:0000313" key="4">
    <source>
        <dbReference type="Proteomes" id="UP000000377"/>
    </source>
</evidence>
<dbReference type="Proteomes" id="UP000000377">
    <property type="component" value="Chromosome"/>
</dbReference>
<dbReference type="HOGENOM" id="CLU_879735_0_0_11"/>